<dbReference type="GO" id="GO:0005886">
    <property type="term" value="C:plasma membrane"/>
    <property type="evidence" value="ECO:0007669"/>
    <property type="project" value="UniProtKB-SubCell"/>
</dbReference>
<dbReference type="OrthoDB" id="9770517at2"/>
<dbReference type="AlphaFoldDB" id="A0A4Z0C6D7"/>
<evidence type="ECO:0000256" key="1">
    <source>
        <dbReference type="ARBA" id="ARBA00007613"/>
    </source>
</evidence>
<comment type="subcellular location">
    <subcellularLocation>
        <location evidence="2">Cell membrane</location>
        <topology evidence="2">Lipid-anchor</topology>
    </subcellularLocation>
</comment>
<dbReference type="RefSeq" id="WP_135262938.1">
    <property type="nucleotide sequence ID" value="NZ_SMLM01000001.1"/>
</dbReference>
<keyword evidence="2" id="KW-0812">Transmembrane</keyword>
<protein>
    <submittedName>
        <fullName evidence="3">Efflux transporter outer membrane subunit</fullName>
    </submittedName>
</protein>
<dbReference type="InterPro" id="IPR010131">
    <property type="entry name" value="MdtP/NodT-like"/>
</dbReference>
<dbReference type="Gene3D" id="1.20.1600.10">
    <property type="entry name" value="Outer membrane efflux proteins (OEP)"/>
    <property type="match status" value="1"/>
</dbReference>
<proteinExistence type="inferred from homology"/>
<keyword evidence="2" id="KW-0564">Palmitate</keyword>
<comment type="similarity">
    <text evidence="1 2">Belongs to the outer membrane factor (OMF) (TC 1.B.17) family.</text>
</comment>
<feature type="chain" id="PRO_5021510768" evidence="2">
    <location>
        <begin position="24"/>
        <end position="470"/>
    </location>
</feature>
<name>A0A4Z0C6D7_9BURK</name>
<evidence type="ECO:0000313" key="4">
    <source>
        <dbReference type="Proteomes" id="UP000298180"/>
    </source>
</evidence>
<dbReference type="Gene3D" id="2.20.200.10">
    <property type="entry name" value="Outer membrane efflux proteins (OEP)"/>
    <property type="match status" value="1"/>
</dbReference>
<keyword evidence="4" id="KW-1185">Reference proteome</keyword>
<dbReference type="Proteomes" id="UP000298180">
    <property type="component" value="Unassembled WGS sequence"/>
</dbReference>
<keyword evidence="2" id="KW-0449">Lipoprotein</keyword>
<accession>A0A4Z0C6D7</accession>
<dbReference type="PANTHER" id="PTHR30203">
    <property type="entry name" value="OUTER MEMBRANE CATION EFFLUX PROTEIN"/>
    <property type="match status" value="1"/>
</dbReference>
<organism evidence="3 4">
    <name type="scientific">Ramlibacter henchirensis</name>
    <dbReference type="NCBI Taxonomy" id="204072"/>
    <lineage>
        <taxon>Bacteria</taxon>
        <taxon>Pseudomonadati</taxon>
        <taxon>Pseudomonadota</taxon>
        <taxon>Betaproteobacteria</taxon>
        <taxon>Burkholderiales</taxon>
        <taxon>Comamonadaceae</taxon>
        <taxon>Ramlibacter</taxon>
    </lineage>
</organism>
<comment type="caution">
    <text evidence="3">The sequence shown here is derived from an EMBL/GenBank/DDBJ whole genome shotgun (WGS) entry which is preliminary data.</text>
</comment>
<dbReference type="PANTHER" id="PTHR30203:SF29">
    <property type="entry name" value="PROTEIN CYAE"/>
    <property type="match status" value="1"/>
</dbReference>
<evidence type="ECO:0000256" key="2">
    <source>
        <dbReference type="RuleBase" id="RU362097"/>
    </source>
</evidence>
<dbReference type="InterPro" id="IPR003423">
    <property type="entry name" value="OMP_efflux"/>
</dbReference>
<dbReference type="EMBL" id="SMLM01000001">
    <property type="protein sequence ID" value="TFZ06851.1"/>
    <property type="molecule type" value="Genomic_DNA"/>
</dbReference>
<feature type="signal peptide" evidence="2">
    <location>
        <begin position="1"/>
        <end position="23"/>
    </location>
</feature>
<keyword evidence="2" id="KW-1134">Transmembrane beta strand</keyword>
<dbReference type="Pfam" id="PF02321">
    <property type="entry name" value="OEP"/>
    <property type="match status" value="2"/>
</dbReference>
<evidence type="ECO:0000313" key="3">
    <source>
        <dbReference type="EMBL" id="TFZ06851.1"/>
    </source>
</evidence>
<keyword evidence="2" id="KW-0472">Membrane</keyword>
<reference evidence="3 4" key="1">
    <citation type="submission" date="2019-03" db="EMBL/GenBank/DDBJ databases">
        <title>Ramlibacter henchirensis DSM 14656, whole genome shotgun sequence.</title>
        <authorList>
            <person name="Zhang X."/>
            <person name="Feng G."/>
            <person name="Zhu H."/>
        </authorList>
    </citation>
    <scope>NUCLEOTIDE SEQUENCE [LARGE SCALE GENOMIC DNA]</scope>
    <source>
        <strain evidence="3 4">DSM 14656</strain>
    </source>
</reference>
<gene>
    <name evidence="3" type="ORF">EZ313_09590</name>
</gene>
<dbReference type="PROSITE" id="PS51257">
    <property type="entry name" value="PROKAR_LIPOPROTEIN"/>
    <property type="match status" value="1"/>
</dbReference>
<dbReference type="SUPFAM" id="SSF56954">
    <property type="entry name" value="Outer membrane efflux proteins (OEP)"/>
    <property type="match status" value="1"/>
</dbReference>
<dbReference type="GO" id="GO:0015562">
    <property type="term" value="F:efflux transmembrane transporter activity"/>
    <property type="evidence" value="ECO:0007669"/>
    <property type="project" value="InterPro"/>
</dbReference>
<sequence>MTNRLRMPAVLALALILAGCAVTRPPSQVEAPMPPQFYAPLPHGGQLADMSRWWDQLQDPVLVSLIDAAQAASPTIAAAATRIETARATRVAASAALLPNLDATASANRGFTQPPIPLATTVQAGLQTQWEIDLFGGNRATADAAQARLQGAQAGWHDARVSVAAETANNYIALRTCRRLLAVTENDARSRAETSRLNQLSAEAGFTAPATAALSRASAAEGSARLTQQRAQCEIDLKTLAALTAVPEPALRERLETSWNEPGPAPLFGVTEVPAQVLAQRPDVFQAEREVAATSADVGAAQAQRYPRVSLTGSVAAGMVRLGGEWTDAQTWSLGPLAVTLPLFDAGRRAANADASRARYDEAVVAYRARLRQAVSEVEQALVNLDSARRRDEDARTAAEGYRASFAATEARFRGGLGSLFELEDARRTLLAAETALVTLQRERAAAWVALYRATGGGWRRDEAPAGAAR</sequence>
<dbReference type="NCBIfam" id="TIGR01845">
    <property type="entry name" value="outer_NodT"/>
    <property type="match status" value="1"/>
</dbReference>
<keyword evidence="2" id="KW-0732">Signal</keyword>